<dbReference type="SUPFAM" id="SSF51445">
    <property type="entry name" value="(Trans)glycosidases"/>
    <property type="match status" value="1"/>
</dbReference>
<evidence type="ECO:0000259" key="14">
    <source>
        <dbReference type="Pfam" id="PF17137"/>
    </source>
</evidence>
<evidence type="ECO:0000256" key="10">
    <source>
        <dbReference type="RuleBase" id="RU361185"/>
    </source>
</evidence>
<dbReference type="SUPFAM" id="SSF74650">
    <property type="entry name" value="Galactose mutarotase-like"/>
    <property type="match status" value="1"/>
</dbReference>
<evidence type="ECO:0000256" key="5">
    <source>
        <dbReference type="ARBA" id="ARBA00022801"/>
    </source>
</evidence>
<keyword evidence="7" id="KW-0325">Glycoprotein</keyword>
<dbReference type="InterPro" id="IPR017853">
    <property type="entry name" value="GH"/>
</dbReference>
<evidence type="ECO:0000313" key="17">
    <source>
        <dbReference type="Proteomes" id="UP000094065"/>
    </source>
</evidence>
<dbReference type="Gene3D" id="2.60.40.1760">
    <property type="entry name" value="glycosyl hydrolase (family 31)"/>
    <property type="match status" value="1"/>
</dbReference>
<dbReference type="InterPro" id="IPR033403">
    <property type="entry name" value="DUF5110"/>
</dbReference>
<dbReference type="SUPFAM" id="SSF51011">
    <property type="entry name" value="Glycosyl hydrolase domain"/>
    <property type="match status" value="1"/>
</dbReference>
<dbReference type="RefSeq" id="XP_018997406.1">
    <property type="nucleotide sequence ID" value="XM_019134979.1"/>
</dbReference>
<feature type="signal peptide" evidence="11">
    <location>
        <begin position="1"/>
        <end position="41"/>
    </location>
</feature>
<dbReference type="GO" id="GO:0005975">
    <property type="term" value="P:carbohydrate metabolic process"/>
    <property type="evidence" value="ECO:0007669"/>
    <property type="project" value="InterPro"/>
</dbReference>
<gene>
    <name evidence="16" type="ORF">L202_01549</name>
</gene>
<evidence type="ECO:0000313" key="16">
    <source>
        <dbReference type="EMBL" id="ODN83406.1"/>
    </source>
</evidence>
<dbReference type="GeneID" id="30152858"/>
<evidence type="ECO:0000256" key="3">
    <source>
        <dbReference type="ARBA" id="ARBA00007806"/>
    </source>
</evidence>
<dbReference type="PROSITE" id="PS00129">
    <property type="entry name" value="GLYCOSYL_HYDROL_F31_1"/>
    <property type="match status" value="1"/>
</dbReference>
<dbReference type="EMBL" id="AWGJ01000002">
    <property type="protein sequence ID" value="ODN83406.1"/>
    <property type="molecule type" value="Genomic_DNA"/>
</dbReference>
<dbReference type="InterPro" id="IPR048395">
    <property type="entry name" value="Glyco_hydro_31_C"/>
</dbReference>
<feature type="domain" description="Glycoside hydrolase family 31 TIM barrel" evidence="12">
    <location>
        <begin position="388"/>
        <end position="715"/>
    </location>
</feature>
<evidence type="ECO:0000256" key="2">
    <source>
        <dbReference type="ARBA" id="ARBA00004833"/>
    </source>
</evidence>
<dbReference type="InterPro" id="IPR025887">
    <property type="entry name" value="Glyco_hydro_31_N_dom"/>
</dbReference>
<comment type="subcellular location">
    <subcellularLocation>
        <location evidence="1">Endoplasmic reticulum</location>
    </subcellularLocation>
</comment>
<protein>
    <recommendedName>
        <fullName evidence="9">Glucosidase II subunit alpha</fullName>
    </recommendedName>
</protein>
<organism evidence="16 17">
    <name type="scientific">Cryptococcus amylolentus CBS 6039</name>
    <dbReference type="NCBI Taxonomy" id="1295533"/>
    <lineage>
        <taxon>Eukaryota</taxon>
        <taxon>Fungi</taxon>
        <taxon>Dikarya</taxon>
        <taxon>Basidiomycota</taxon>
        <taxon>Agaricomycotina</taxon>
        <taxon>Tremellomycetes</taxon>
        <taxon>Tremellales</taxon>
        <taxon>Cryptococcaceae</taxon>
        <taxon>Cryptococcus</taxon>
    </lineage>
</organism>
<sequence>MLSLQHCVSISPKSSLSTMPPARHLILALATLFALLPLAPAVKHEDFRQCSQASFCRRLRSIGAKQEAAGKSFQSPYSVADPIPSESDGSWNWHVSSSLYPQIHFELRVDILQQGDGIARVRVDEVESSTPFKRYNETARWVLLDTEPALDASASIKTSNGKSVISYGPSSSLSLEIVHSPLKITQLRNGKPEIVFNDRSLFHMEHFRVKDVEAQVSEGEQVVLGGDALDRSWFEESDADAFTEKWKKWTDSKPKGPEGLSIDISFPGVQHIYGLPEHASPLSLPDTIGPNAHYSDPYRLYNVDIFEYLADSPMALYGAVPLVHAHNKDHSVGVLNLVGSDTYVDVLHDKEGTKTHWISESGILDILLLPGPNPDGLFKQYALLAGGTPLPPQWSTAYHQCRWNYNDQDDVLTVDSEFDNADMPLDVTWLDIEYAEQHRYFDWNKKVFPDPVAMLEAVASKGRKMVAIIDPHIKKTDDFRIYCDAKDLDVLMKKPDGSNFEGWCWTGSSVWVDFFNPKAWEWWTRMFDLKTWKDSTNALFVWNDMNEPSVFDGPEISVPRDTVHAGGWENRDVHNINGMLFHNQTAGALIARESPAKRPFVLSRSFFAGSQRFGAIWTGDNLGDWEHLAGETAMLLSNNIAGMSFCGADVGGFFGNPSHELLVRWYQAGAFMPFFRAHAHIDTKRREPYLFAEPTRGYLKDILRLRYKLLPVWYNAFKEAAVWGLPIIRPQYAVFPDDDKGYAIDDQYYVGGEGLLVKPVTVEGAVTTEVYISDDQPYYDFFTHRLYPSSPRTTLTLHTPLSTFPVLLQGGHIIPNRPRPRRSSPLMWQDPVELIISVGKDGKAQGQLYLDDGEGYGYEQGEFVWRKFELDNGKLVGRDHEESGKKGSAVTVFNPDNTFAQTVADVKINSIVVLGLSAKPRSIVSKSTGSQIEFEWEDGKAAKGKKEGKASELRVKNPGVSVIEDWEIVIQ</sequence>
<feature type="domain" description="DUF5110" evidence="14">
    <location>
        <begin position="834"/>
        <end position="873"/>
    </location>
</feature>
<dbReference type="STRING" id="1295533.A0A1E3I6E8"/>
<evidence type="ECO:0000256" key="4">
    <source>
        <dbReference type="ARBA" id="ARBA00022729"/>
    </source>
</evidence>
<dbReference type="Gene3D" id="3.20.20.80">
    <property type="entry name" value="Glycosidases"/>
    <property type="match status" value="2"/>
</dbReference>
<evidence type="ECO:0000259" key="13">
    <source>
        <dbReference type="Pfam" id="PF13802"/>
    </source>
</evidence>
<dbReference type="AlphaFoldDB" id="A0A1E3I6E8"/>
<evidence type="ECO:0000259" key="12">
    <source>
        <dbReference type="Pfam" id="PF01055"/>
    </source>
</evidence>
<dbReference type="GO" id="GO:0017177">
    <property type="term" value="C:glucosidase II complex"/>
    <property type="evidence" value="ECO:0007669"/>
    <property type="project" value="TreeGrafter"/>
</dbReference>
<dbReference type="GO" id="GO:0006491">
    <property type="term" value="P:N-glycan processing"/>
    <property type="evidence" value="ECO:0007669"/>
    <property type="project" value="TreeGrafter"/>
</dbReference>
<dbReference type="OrthoDB" id="3237269at2759"/>
<evidence type="ECO:0000256" key="9">
    <source>
        <dbReference type="ARBA" id="ARBA00042895"/>
    </source>
</evidence>
<comment type="caution">
    <text evidence="16">The sequence shown here is derived from an EMBL/GenBank/DDBJ whole genome shotgun (WGS) entry which is preliminary data.</text>
</comment>
<dbReference type="Pfam" id="PF21365">
    <property type="entry name" value="Glyco_hydro_31_3rd"/>
    <property type="match status" value="1"/>
</dbReference>
<dbReference type="Proteomes" id="UP000094065">
    <property type="component" value="Unassembled WGS sequence"/>
</dbReference>
<dbReference type="CDD" id="cd14752">
    <property type="entry name" value="GH31_N"/>
    <property type="match status" value="1"/>
</dbReference>
<evidence type="ECO:0000256" key="11">
    <source>
        <dbReference type="SAM" id="SignalP"/>
    </source>
</evidence>
<dbReference type="CDD" id="cd06603">
    <property type="entry name" value="GH31_GANC_GANAB_alpha"/>
    <property type="match status" value="1"/>
</dbReference>
<name>A0A1E3I6E8_9TREE</name>
<dbReference type="InterPro" id="IPR000322">
    <property type="entry name" value="Glyco_hydro_31_TIM"/>
</dbReference>
<keyword evidence="4 11" id="KW-0732">Signal</keyword>
<dbReference type="GO" id="GO:0030246">
    <property type="term" value="F:carbohydrate binding"/>
    <property type="evidence" value="ECO:0007669"/>
    <property type="project" value="InterPro"/>
</dbReference>
<reference evidence="16 17" key="1">
    <citation type="submission" date="2016-06" db="EMBL/GenBank/DDBJ databases">
        <title>Evolution of pathogenesis and genome organization in the Tremellales.</title>
        <authorList>
            <person name="Cuomo C."/>
            <person name="Litvintseva A."/>
            <person name="Heitman J."/>
            <person name="Chen Y."/>
            <person name="Sun S."/>
            <person name="Springer D."/>
            <person name="Dromer F."/>
            <person name="Young S."/>
            <person name="Zeng Q."/>
            <person name="Chapman S."/>
            <person name="Gujja S."/>
            <person name="Saif S."/>
            <person name="Birren B."/>
        </authorList>
    </citation>
    <scope>NUCLEOTIDE SEQUENCE [LARGE SCALE GENOMIC DNA]</scope>
    <source>
        <strain evidence="16 17">CBS 6039</strain>
    </source>
</reference>
<dbReference type="Pfam" id="PF13802">
    <property type="entry name" value="Gal_mutarotas_2"/>
    <property type="match status" value="1"/>
</dbReference>
<dbReference type="GO" id="GO:0090599">
    <property type="term" value="F:alpha-glucosidase activity"/>
    <property type="evidence" value="ECO:0007669"/>
    <property type="project" value="TreeGrafter"/>
</dbReference>
<keyword evidence="8 10" id="KW-0326">Glycosidase</keyword>
<feature type="domain" description="Glycoside hydrolase family 31 N-terminal" evidence="13">
    <location>
        <begin position="108"/>
        <end position="345"/>
    </location>
</feature>
<comment type="similarity">
    <text evidence="3 10">Belongs to the glycosyl hydrolase 31 family.</text>
</comment>
<dbReference type="Gene3D" id="2.60.40.1180">
    <property type="entry name" value="Golgi alpha-mannosidase II"/>
    <property type="match status" value="2"/>
</dbReference>
<evidence type="ECO:0000256" key="1">
    <source>
        <dbReference type="ARBA" id="ARBA00004240"/>
    </source>
</evidence>
<accession>A0A1E3I6E8</accession>
<feature type="chain" id="PRO_5009129582" description="Glucosidase II subunit alpha" evidence="11">
    <location>
        <begin position="42"/>
        <end position="971"/>
    </location>
</feature>
<evidence type="ECO:0000256" key="8">
    <source>
        <dbReference type="ARBA" id="ARBA00023295"/>
    </source>
</evidence>
<comment type="pathway">
    <text evidence="2">Glycan metabolism; N-glycan metabolism.</text>
</comment>
<dbReference type="Pfam" id="PF17137">
    <property type="entry name" value="DUF5110"/>
    <property type="match status" value="1"/>
</dbReference>
<dbReference type="InterPro" id="IPR030458">
    <property type="entry name" value="Glyco_hydro_31_AS"/>
</dbReference>
<dbReference type="InterPro" id="IPR011013">
    <property type="entry name" value="Gal_mutarotase_sf_dom"/>
</dbReference>
<dbReference type="Pfam" id="PF01055">
    <property type="entry name" value="Glyco_hydro_31_2nd"/>
    <property type="match status" value="1"/>
</dbReference>
<keyword evidence="6" id="KW-0256">Endoplasmic reticulum</keyword>
<dbReference type="PANTHER" id="PTHR22762:SF54">
    <property type="entry name" value="BCDNA.GH04962"/>
    <property type="match status" value="1"/>
</dbReference>
<keyword evidence="5 10" id="KW-0378">Hydrolase</keyword>
<evidence type="ECO:0000259" key="15">
    <source>
        <dbReference type="Pfam" id="PF21365"/>
    </source>
</evidence>
<dbReference type="PANTHER" id="PTHR22762">
    <property type="entry name" value="ALPHA-GLUCOSIDASE"/>
    <property type="match status" value="1"/>
</dbReference>
<proteinExistence type="inferred from homology"/>
<feature type="domain" description="Glycosyl hydrolase family 31 C-terminal" evidence="15">
    <location>
        <begin position="724"/>
        <end position="814"/>
    </location>
</feature>
<keyword evidence="17" id="KW-1185">Reference proteome</keyword>
<dbReference type="InterPro" id="IPR013780">
    <property type="entry name" value="Glyco_hydro_b"/>
</dbReference>
<evidence type="ECO:0000256" key="7">
    <source>
        <dbReference type="ARBA" id="ARBA00023180"/>
    </source>
</evidence>
<evidence type="ECO:0000256" key="6">
    <source>
        <dbReference type="ARBA" id="ARBA00022824"/>
    </source>
</evidence>